<evidence type="ECO:0000313" key="2">
    <source>
        <dbReference type="EMBL" id="GFY19473.1"/>
    </source>
</evidence>
<protein>
    <submittedName>
        <fullName evidence="2">Nucleic-acid-binding protein from transposon X-element</fullName>
    </submittedName>
</protein>
<name>A0A8X6T620_TRICX</name>
<gene>
    <name evidence="2" type="primary">NCL1_52474</name>
    <name evidence="2" type="ORF">TNCV_4646491</name>
</gene>
<feature type="region of interest" description="Disordered" evidence="1">
    <location>
        <begin position="134"/>
        <end position="184"/>
    </location>
</feature>
<keyword evidence="3" id="KW-1185">Reference proteome</keyword>
<dbReference type="EMBL" id="BMAU01021353">
    <property type="protein sequence ID" value="GFY19473.1"/>
    <property type="molecule type" value="Genomic_DNA"/>
</dbReference>
<reference evidence="2" key="1">
    <citation type="submission" date="2020-08" db="EMBL/GenBank/DDBJ databases">
        <title>Multicomponent nature underlies the extraordinary mechanical properties of spider dragline silk.</title>
        <authorList>
            <person name="Kono N."/>
            <person name="Nakamura H."/>
            <person name="Mori M."/>
            <person name="Yoshida Y."/>
            <person name="Ohtoshi R."/>
            <person name="Malay A.D."/>
            <person name="Moran D.A.P."/>
            <person name="Tomita M."/>
            <person name="Numata K."/>
            <person name="Arakawa K."/>
        </authorList>
    </citation>
    <scope>NUCLEOTIDE SEQUENCE</scope>
</reference>
<proteinExistence type="predicted"/>
<dbReference type="AlphaFoldDB" id="A0A8X6T620"/>
<sequence>MDERRKTVDRYRLEADDFLKNITTGDESWIHHNDPENNWQFTEYCNPSSSSVKVSVEPLNKSTFLPQYYRCQEFFHHSRFCTRAPKCLKCSGGHLTSECTKSAKAPAKCANCSGPHPANFSGCPKNPINTKHNKTKAKKNVWQERAAARKQSPKQTKPSFAEVVKGSNNNSLDAKEVMTKMAPR</sequence>
<dbReference type="PANTHER" id="PTHR33273">
    <property type="entry name" value="DOMAIN-CONTAINING PROTEIN, PUTATIVE-RELATED"/>
    <property type="match status" value="1"/>
</dbReference>
<evidence type="ECO:0000256" key="1">
    <source>
        <dbReference type="SAM" id="MobiDB-lite"/>
    </source>
</evidence>
<dbReference type="Proteomes" id="UP000887159">
    <property type="component" value="Unassembled WGS sequence"/>
</dbReference>
<comment type="caution">
    <text evidence="2">The sequence shown here is derived from an EMBL/GenBank/DDBJ whole genome shotgun (WGS) entry which is preliminary data.</text>
</comment>
<accession>A0A8X6T620</accession>
<dbReference type="Gene3D" id="3.30.420.10">
    <property type="entry name" value="Ribonuclease H-like superfamily/Ribonuclease H"/>
    <property type="match status" value="1"/>
</dbReference>
<organism evidence="2 3">
    <name type="scientific">Trichonephila clavipes</name>
    <name type="common">Golden silk orbweaver</name>
    <name type="synonym">Nephila clavipes</name>
    <dbReference type="NCBI Taxonomy" id="2585209"/>
    <lineage>
        <taxon>Eukaryota</taxon>
        <taxon>Metazoa</taxon>
        <taxon>Ecdysozoa</taxon>
        <taxon>Arthropoda</taxon>
        <taxon>Chelicerata</taxon>
        <taxon>Arachnida</taxon>
        <taxon>Araneae</taxon>
        <taxon>Araneomorphae</taxon>
        <taxon>Entelegynae</taxon>
        <taxon>Araneoidea</taxon>
        <taxon>Nephilidae</taxon>
        <taxon>Trichonephila</taxon>
    </lineage>
</organism>
<dbReference type="GO" id="GO:0003676">
    <property type="term" value="F:nucleic acid binding"/>
    <property type="evidence" value="ECO:0007669"/>
    <property type="project" value="InterPro"/>
</dbReference>
<dbReference type="PANTHER" id="PTHR33273:SF2">
    <property type="entry name" value="ENDONUCLEASE_EXONUCLEASE_PHOSPHATASE DOMAIN-CONTAINING PROTEIN"/>
    <property type="match status" value="1"/>
</dbReference>
<dbReference type="InterPro" id="IPR036397">
    <property type="entry name" value="RNaseH_sf"/>
</dbReference>
<evidence type="ECO:0000313" key="3">
    <source>
        <dbReference type="Proteomes" id="UP000887159"/>
    </source>
</evidence>